<gene>
    <name evidence="9" type="ORF">FC23_GL000858</name>
</gene>
<evidence type="ECO:0000313" key="10">
    <source>
        <dbReference type="Proteomes" id="UP000051931"/>
    </source>
</evidence>
<evidence type="ECO:0000256" key="3">
    <source>
        <dbReference type="ARBA" id="ARBA00022960"/>
    </source>
</evidence>
<comment type="pathway">
    <text evidence="1 6">Cell wall biogenesis; peptidoglycan biosynthesis.</text>
</comment>
<dbReference type="STRING" id="1122152.GCA_000425905_00936"/>
<dbReference type="GO" id="GO:0008360">
    <property type="term" value="P:regulation of cell shape"/>
    <property type="evidence" value="ECO:0007669"/>
    <property type="project" value="UniProtKB-UniRule"/>
</dbReference>
<dbReference type="GO" id="GO:0071972">
    <property type="term" value="F:peptidoglycan L,D-transpeptidase activity"/>
    <property type="evidence" value="ECO:0007669"/>
    <property type="project" value="TreeGrafter"/>
</dbReference>
<dbReference type="SUPFAM" id="SSF143985">
    <property type="entry name" value="L,D-transpeptidase pre-catalytic domain-like"/>
    <property type="match status" value="1"/>
</dbReference>
<keyword evidence="5 6" id="KW-0961">Cell wall biogenesis/degradation</keyword>
<keyword evidence="3 6" id="KW-0133">Cell shape</keyword>
<dbReference type="SUPFAM" id="SSF141523">
    <property type="entry name" value="L,D-transpeptidase catalytic domain-like"/>
    <property type="match status" value="1"/>
</dbReference>
<dbReference type="GO" id="GO:0071555">
    <property type="term" value="P:cell wall organization"/>
    <property type="evidence" value="ECO:0007669"/>
    <property type="project" value="UniProtKB-UniRule"/>
</dbReference>
<dbReference type="InterPro" id="IPR050979">
    <property type="entry name" value="LD-transpeptidase"/>
</dbReference>
<dbReference type="AlphaFoldDB" id="A0A0R1SB31"/>
<dbReference type="InterPro" id="IPR038063">
    <property type="entry name" value="Transpep_catalytic_dom"/>
</dbReference>
<dbReference type="UniPathway" id="UPA00219"/>
<feature type="active site" description="Nucleophile" evidence="6">
    <location>
        <position position="374"/>
    </location>
</feature>
<evidence type="ECO:0000259" key="8">
    <source>
        <dbReference type="PROSITE" id="PS52029"/>
    </source>
</evidence>
<evidence type="ECO:0000256" key="2">
    <source>
        <dbReference type="ARBA" id="ARBA00022679"/>
    </source>
</evidence>
<dbReference type="InterPro" id="IPR005490">
    <property type="entry name" value="LD_TPept_cat_dom"/>
</dbReference>
<proteinExistence type="predicted"/>
<dbReference type="GO" id="GO:0005576">
    <property type="term" value="C:extracellular region"/>
    <property type="evidence" value="ECO:0007669"/>
    <property type="project" value="TreeGrafter"/>
</dbReference>
<reference evidence="9 10" key="1">
    <citation type="journal article" date="2015" name="Genome Announc.">
        <title>Expanding the biotechnology potential of lactobacilli through comparative genomics of 213 strains and associated genera.</title>
        <authorList>
            <person name="Sun Z."/>
            <person name="Harris H.M."/>
            <person name="McCann A."/>
            <person name="Guo C."/>
            <person name="Argimon S."/>
            <person name="Zhang W."/>
            <person name="Yang X."/>
            <person name="Jeffery I.B."/>
            <person name="Cooney J.C."/>
            <person name="Kagawa T.F."/>
            <person name="Liu W."/>
            <person name="Song Y."/>
            <person name="Salvetti E."/>
            <person name="Wrobel A."/>
            <person name="Rasinkangas P."/>
            <person name="Parkhill J."/>
            <person name="Rea M.C."/>
            <person name="O'Sullivan O."/>
            <person name="Ritari J."/>
            <person name="Douillard F.P."/>
            <person name="Paul Ross R."/>
            <person name="Yang R."/>
            <person name="Briner A.E."/>
            <person name="Felis G.E."/>
            <person name="de Vos W.M."/>
            <person name="Barrangou R."/>
            <person name="Klaenhammer T.R."/>
            <person name="Caufield P.W."/>
            <person name="Cui Y."/>
            <person name="Zhang H."/>
            <person name="O'Toole P.W."/>
        </authorList>
    </citation>
    <scope>NUCLEOTIDE SEQUENCE [LARGE SCALE GENOMIC DNA]</scope>
    <source>
        <strain evidence="9 10">DSM 15354</strain>
    </source>
</reference>
<protein>
    <submittedName>
        <fullName evidence="9">Secreted protein</fullName>
    </submittedName>
</protein>
<keyword evidence="7" id="KW-0472">Membrane</keyword>
<dbReference type="PATRIC" id="fig|1122152.4.peg.882"/>
<dbReference type="CDD" id="cd16913">
    <property type="entry name" value="YkuD_like"/>
    <property type="match status" value="1"/>
</dbReference>
<evidence type="ECO:0000313" key="9">
    <source>
        <dbReference type="EMBL" id="KRL63288.1"/>
    </source>
</evidence>
<evidence type="ECO:0000256" key="6">
    <source>
        <dbReference type="PROSITE-ProRule" id="PRU01373"/>
    </source>
</evidence>
<dbReference type="Gene3D" id="2.40.440.10">
    <property type="entry name" value="L,D-transpeptidase catalytic domain-like"/>
    <property type="match status" value="1"/>
</dbReference>
<dbReference type="PROSITE" id="PS52029">
    <property type="entry name" value="LD_TPASE"/>
    <property type="match status" value="1"/>
</dbReference>
<dbReference type="Gene3D" id="3.10.20.800">
    <property type="match status" value="1"/>
</dbReference>
<dbReference type="EMBL" id="AZFB01000004">
    <property type="protein sequence ID" value="KRL63288.1"/>
    <property type="molecule type" value="Genomic_DNA"/>
</dbReference>
<accession>A0A0R1SB31</accession>
<comment type="caution">
    <text evidence="9">The sequence shown here is derived from an EMBL/GenBank/DDBJ whole genome shotgun (WGS) entry which is preliminary data.</text>
</comment>
<feature type="active site" description="Proton donor/acceptor" evidence="6">
    <location>
        <position position="353"/>
    </location>
</feature>
<evidence type="ECO:0000256" key="1">
    <source>
        <dbReference type="ARBA" id="ARBA00004752"/>
    </source>
</evidence>
<dbReference type="RefSeq" id="WP_027824910.1">
    <property type="nucleotide sequence ID" value="NZ_AUEI01000007.1"/>
</dbReference>
<organism evidence="9 10">
    <name type="scientific">Lactobacillus psittaci DSM 15354</name>
    <dbReference type="NCBI Taxonomy" id="1122152"/>
    <lineage>
        <taxon>Bacteria</taxon>
        <taxon>Bacillati</taxon>
        <taxon>Bacillota</taxon>
        <taxon>Bacilli</taxon>
        <taxon>Lactobacillales</taxon>
        <taxon>Lactobacillaceae</taxon>
        <taxon>Lactobacillus</taxon>
    </lineage>
</organism>
<feature type="domain" description="L,D-TPase catalytic" evidence="8">
    <location>
        <begin position="267"/>
        <end position="398"/>
    </location>
</feature>
<keyword evidence="7" id="KW-1133">Transmembrane helix</keyword>
<dbReference type="Proteomes" id="UP000051931">
    <property type="component" value="Unassembled WGS sequence"/>
</dbReference>
<evidence type="ECO:0000256" key="5">
    <source>
        <dbReference type="ARBA" id="ARBA00023316"/>
    </source>
</evidence>
<dbReference type="OrthoDB" id="3176960at2"/>
<keyword evidence="7" id="KW-0812">Transmembrane</keyword>
<keyword evidence="10" id="KW-1185">Reference proteome</keyword>
<dbReference type="PANTHER" id="PTHR30582:SF33">
    <property type="entry name" value="EXPORTED PROTEIN"/>
    <property type="match status" value="1"/>
</dbReference>
<dbReference type="PANTHER" id="PTHR30582">
    <property type="entry name" value="L,D-TRANSPEPTIDASE"/>
    <property type="match status" value="1"/>
</dbReference>
<name>A0A0R1SB31_9LACO</name>
<keyword evidence="2" id="KW-0808">Transferase</keyword>
<dbReference type="Pfam" id="PF03734">
    <property type="entry name" value="YkuD"/>
    <property type="match status" value="1"/>
</dbReference>
<dbReference type="GO" id="GO:0016740">
    <property type="term" value="F:transferase activity"/>
    <property type="evidence" value="ECO:0007669"/>
    <property type="project" value="UniProtKB-KW"/>
</dbReference>
<feature type="transmembrane region" description="Helical" evidence="7">
    <location>
        <begin position="12"/>
        <end position="33"/>
    </location>
</feature>
<keyword evidence="4 6" id="KW-0573">Peptidoglycan synthesis</keyword>
<dbReference type="GO" id="GO:0018104">
    <property type="term" value="P:peptidoglycan-protein cross-linking"/>
    <property type="evidence" value="ECO:0007669"/>
    <property type="project" value="TreeGrafter"/>
</dbReference>
<evidence type="ECO:0000256" key="7">
    <source>
        <dbReference type="SAM" id="Phobius"/>
    </source>
</evidence>
<dbReference type="InterPro" id="IPR038054">
    <property type="entry name" value="LD_TPept-like_central_sf"/>
</dbReference>
<evidence type="ECO:0000256" key="4">
    <source>
        <dbReference type="ARBA" id="ARBA00022984"/>
    </source>
</evidence>
<dbReference type="eggNOG" id="COG1376">
    <property type="taxonomic scope" value="Bacteria"/>
</dbReference>
<sequence length="398" mass="44052">MKAKHAKEISQNRLLIPILALIVILSICGGLIYHNHLETQKATTMRYTSKHFNQNVKIYGVKVGGLTVNQAVKKINQKAKIGATMTNGKIKSMKLDNVEVTNSKDIKKYFKKQHTDLPSSKSWNFADSTLATAKSKLASLYKAKLDYKVGSKTYSLAAKDLFTTVEYYGGEFHFKDSDLLTKKLDAMDKEVTTLKKSYEFTTPSGSKITVKNESYGWGIFTKRAVNLVETAFANGESSVDGSKAIYGLGYTTYGTGYTTVNHGLGENYVVVSIEKQKLWIVRHGKVVVTLNDVVTGTKESSSGASSDATPKGVWYIEYKESPSTLRGQNDDGSSYASTVSYWMPFTLSGCGLHDASWRTDWSKTAYLKGGSHGCVNIKPSEIKKVWDNVIQHEPVIVY</sequence>